<protein>
    <submittedName>
        <fullName evidence="2">Uncharacterized protein</fullName>
    </submittedName>
</protein>
<organism evidence="2 3">
    <name type="scientific">Planobispora siamensis</name>
    <dbReference type="NCBI Taxonomy" id="936338"/>
    <lineage>
        <taxon>Bacteria</taxon>
        <taxon>Bacillati</taxon>
        <taxon>Actinomycetota</taxon>
        <taxon>Actinomycetes</taxon>
        <taxon>Streptosporangiales</taxon>
        <taxon>Streptosporangiaceae</taxon>
        <taxon>Planobispora</taxon>
    </lineage>
</organism>
<evidence type="ECO:0000313" key="3">
    <source>
        <dbReference type="Proteomes" id="UP000619788"/>
    </source>
</evidence>
<comment type="caution">
    <text evidence="2">The sequence shown here is derived from an EMBL/GenBank/DDBJ whole genome shotgun (WGS) entry which is preliminary data.</text>
</comment>
<gene>
    <name evidence="2" type="ORF">Psi01_26760</name>
</gene>
<feature type="compositionally biased region" description="Basic and acidic residues" evidence="1">
    <location>
        <begin position="48"/>
        <end position="57"/>
    </location>
</feature>
<dbReference type="EMBL" id="BOOJ01000024">
    <property type="protein sequence ID" value="GIH92046.1"/>
    <property type="molecule type" value="Genomic_DNA"/>
</dbReference>
<name>A0A8J3SGA8_9ACTN</name>
<sequence>MRLGDMLRLPLTVVLFASALKLTHAEKAERRARRRRFLRELRLSVQQEKAERAERHAAQVQLPREGRPRTRRASRR</sequence>
<dbReference type="AlphaFoldDB" id="A0A8J3SGA8"/>
<evidence type="ECO:0000313" key="2">
    <source>
        <dbReference type="EMBL" id="GIH92046.1"/>
    </source>
</evidence>
<proteinExistence type="predicted"/>
<evidence type="ECO:0000256" key="1">
    <source>
        <dbReference type="SAM" id="MobiDB-lite"/>
    </source>
</evidence>
<accession>A0A8J3SGA8</accession>
<keyword evidence="3" id="KW-1185">Reference proteome</keyword>
<feature type="region of interest" description="Disordered" evidence="1">
    <location>
        <begin position="48"/>
        <end position="76"/>
    </location>
</feature>
<reference evidence="2 3" key="1">
    <citation type="submission" date="2021-01" db="EMBL/GenBank/DDBJ databases">
        <title>Whole genome shotgun sequence of Planobispora siamensis NBRC 107568.</title>
        <authorList>
            <person name="Komaki H."/>
            <person name="Tamura T."/>
        </authorList>
    </citation>
    <scope>NUCLEOTIDE SEQUENCE [LARGE SCALE GENOMIC DNA]</scope>
    <source>
        <strain evidence="2 3">NBRC 107568</strain>
    </source>
</reference>
<dbReference type="Proteomes" id="UP000619788">
    <property type="component" value="Unassembled WGS sequence"/>
</dbReference>